<feature type="transmembrane region" description="Helical" evidence="1">
    <location>
        <begin position="103"/>
        <end position="134"/>
    </location>
</feature>
<evidence type="ECO:0008006" key="3">
    <source>
        <dbReference type="Google" id="ProtNLM"/>
    </source>
</evidence>
<feature type="transmembrane region" description="Helical" evidence="1">
    <location>
        <begin position="20"/>
        <end position="39"/>
    </location>
</feature>
<feature type="transmembrane region" description="Helical" evidence="1">
    <location>
        <begin position="59"/>
        <end position="82"/>
    </location>
</feature>
<comment type="caution">
    <text evidence="2">The sequence shown here is derived from an EMBL/GenBank/DDBJ whole genome shotgun (WGS) entry which is preliminary data.</text>
</comment>
<protein>
    <recommendedName>
        <fullName evidence="3">ABC transporter</fullName>
    </recommendedName>
</protein>
<reference evidence="2" key="1">
    <citation type="journal article" date="2020" name="mSystems">
        <title>Genome- and Community-Level Interaction Insights into Carbon Utilization and Element Cycling Functions of Hydrothermarchaeota in Hydrothermal Sediment.</title>
        <authorList>
            <person name="Zhou Z."/>
            <person name="Liu Y."/>
            <person name="Xu W."/>
            <person name="Pan J."/>
            <person name="Luo Z.H."/>
            <person name="Li M."/>
        </authorList>
    </citation>
    <scope>NUCLEOTIDE SEQUENCE [LARGE SCALE GENOMIC DNA]</scope>
    <source>
        <strain evidence="2">HyVt-80</strain>
    </source>
</reference>
<feature type="transmembrane region" description="Helical" evidence="1">
    <location>
        <begin position="140"/>
        <end position="163"/>
    </location>
</feature>
<dbReference type="AlphaFoldDB" id="A0A7C5E2H7"/>
<proteinExistence type="predicted"/>
<gene>
    <name evidence="2" type="ORF">ENL26_02575</name>
</gene>
<feature type="transmembrane region" description="Helical" evidence="1">
    <location>
        <begin position="215"/>
        <end position="237"/>
    </location>
</feature>
<dbReference type="EMBL" id="DRTH01000155">
    <property type="protein sequence ID" value="HHF08642.1"/>
    <property type="molecule type" value="Genomic_DNA"/>
</dbReference>
<evidence type="ECO:0000313" key="2">
    <source>
        <dbReference type="EMBL" id="HHF08642.1"/>
    </source>
</evidence>
<keyword evidence="1" id="KW-1133">Transmembrane helix</keyword>
<dbReference type="Proteomes" id="UP000886129">
    <property type="component" value="Unassembled WGS sequence"/>
</dbReference>
<keyword evidence="1" id="KW-0812">Transmembrane</keyword>
<accession>A0A7C5E2H7</accession>
<keyword evidence="1" id="KW-0472">Membrane</keyword>
<evidence type="ECO:0000256" key="1">
    <source>
        <dbReference type="SAM" id="Phobius"/>
    </source>
</evidence>
<feature type="transmembrane region" description="Helical" evidence="1">
    <location>
        <begin position="175"/>
        <end position="195"/>
    </location>
</feature>
<sequence>MNKLLAELDYAMISLKRYKFNTIFTIFFTYIVFVAIYGGGSLAGGGLGGYFKQNSVAFAIGYIFVIVVMSGVGGFAGDITGYAKTGILEQLFMSDIPFGITLVIRNIATIIVQFFFIASVLLLITLTMGIPFAFNPLHLVILLLSLFEVYGLGLIMGGIALLFKNVSSVIGALQFFFMPLAFASIQEPWLWLVPITPGAELMRRVSAGSLQTTDLLFFVLNTILYFAIGSIIFNICLNATRKRGTMGIY</sequence>
<organism evidence="2">
    <name type="scientific">Kosmotoga arenicorallina</name>
    <dbReference type="NCBI Taxonomy" id="688066"/>
    <lineage>
        <taxon>Bacteria</taxon>
        <taxon>Thermotogati</taxon>
        <taxon>Thermotogota</taxon>
        <taxon>Thermotogae</taxon>
        <taxon>Kosmotogales</taxon>
        <taxon>Kosmotogaceae</taxon>
        <taxon>Kosmotoga</taxon>
    </lineage>
</organism>
<name>A0A7C5E2H7_9BACT</name>